<proteinExistence type="predicted"/>
<comment type="caution">
    <text evidence="1">The sequence shown here is derived from an EMBL/GenBank/DDBJ whole genome shotgun (WGS) entry which is preliminary data.</text>
</comment>
<sequence length="274" mass="29483">MQVPHFASVLVRGPDPGTVAIFAFAATAEPTNGTADYTDSEANDSDGILWARQLFEDNNAKNEFSYAGLDLASFEFDDLTKGGIPKTRVRFWRRSRGSCATNRAEDWTPTEVSRKYKMFERLDPDFYAAVRLASRLEKIEAAIKFQKVGGASASLPWNKRGKGLDGFRAGSSPTPPVGFAIGRTGVPSLFAIVAAEKGRARSTYHGWKECPNGGKRATGGTAAYDGEGVAEAMHTLALCQIFQVVADDGAEAFAAAVAEYGAAAAGYSRYLTRR</sequence>
<reference evidence="1 2" key="1">
    <citation type="journal article" date="2015" name="Genome Biol. Evol.">
        <title>Comparative Genomics of a Bacterivorous Green Alga Reveals Evolutionary Causalities and Consequences of Phago-Mixotrophic Mode of Nutrition.</title>
        <authorList>
            <person name="Burns J.A."/>
            <person name="Paasch A."/>
            <person name="Narechania A."/>
            <person name="Kim E."/>
        </authorList>
    </citation>
    <scope>NUCLEOTIDE SEQUENCE [LARGE SCALE GENOMIC DNA]</scope>
    <source>
        <strain evidence="1 2">PLY_AMNH</strain>
    </source>
</reference>
<dbReference type="EMBL" id="LGRX02034768">
    <property type="protein sequence ID" value="KAK3236920.1"/>
    <property type="molecule type" value="Genomic_DNA"/>
</dbReference>
<dbReference type="AlphaFoldDB" id="A0AAE0ES76"/>
<name>A0AAE0ES76_9CHLO</name>
<keyword evidence="2" id="KW-1185">Reference proteome</keyword>
<dbReference type="Proteomes" id="UP001190700">
    <property type="component" value="Unassembled WGS sequence"/>
</dbReference>
<gene>
    <name evidence="1" type="ORF">CYMTET_52969</name>
</gene>
<organism evidence="1 2">
    <name type="scientific">Cymbomonas tetramitiformis</name>
    <dbReference type="NCBI Taxonomy" id="36881"/>
    <lineage>
        <taxon>Eukaryota</taxon>
        <taxon>Viridiplantae</taxon>
        <taxon>Chlorophyta</taxon>
        <taxon>Pyramimonadophyceae</taxon>
        <taxon>Pyramimonadales</taxon>
        <taxon>Pyramimonadaceae</taxon>
        <taxon>Cymbomonas</taxon>
    </lineage>
</organism>
<evidence type="ECO:0000313" key="2">
    <source>
        <dbReference type="Proteomes" id="UP001190700"/>
    </source>
</evidence>
<protein>
    <submittedName>
        <fullName evidence="1">Uncharacterized protein</fullName>
    </submittedName>
</protein>
<evidence type="ECO:0000313" key="1">
    <source>
        <dbReference type="EMBL" id="KAK3236920.1"/>
    </source>
</evidence>
<accession>A0AAE0ES76</accession>